<keyword evidence="15" id="KW-0732">Signal</keyword>
<evidence type="ECO:0000256" key="2">
    <source>
        <dbReference type="ARBA" id="ARBA00004174"/>
    </source>
</evidence>
<evidence type="ECO:0000256" key="7">
    <source>
        <dbReference type="ARBA" id="ARBA00022824"/>
    </source>
</evidence>
<dbReference type="InterPro" id="IPR002401">
    <property type="entry name" value="Cyt_P450_E_grp-I"/>
</dbReference>
<evidence type="ECO:0000313" key="16">
    <source>
        <dbReference type="EMBL" id="QYA71957.1"/>
    </source>
</evidence>
<dbReference type="GO" id="GO:0005506">
    <property type="term" value="F:iron ion binding"/>
    <property type="evidence" value="ECO:0007669"/>
    <property type="project" value="InterPro"/>
</dbReference>
<dbReference type="PROSITE" id="PS00086">
    <property type="entry name" value="CYTOCHROME_P450"/>
    <property type="match status" value="1"/>
</dbReference>
<feature type="signal peptide" evidence="15">
    <location>
        <begin position="1"/>
        <end position="18"/>
    </location>
</feature>
<dbReference type="GO" id="GO:0020037">
    <property type="term" value="F:heme binding"/>
    <property type="evidence" value="ECO:0007669"/>
    <property type="project" value="InterPro"/>
</dbReference>
<evidence type="ECO:0000256" key="14">
    <source>
        <dbReference type="RuleBase" id="RU000461"/>
    </source>
</evidence>
<dbReference type="AlphaFoldDB" id="A0A8F8N560"/>
<evidence type="ECO:0000256" key="1">
    <source>
        <dbReference type="ARBA" id="ARBA00001971"/>
    </source>
</evidence>
<evidence type="ECO:0000256" key="9">
    <source>
        <dbReference type="ARBA" id="ARBA00023002"/>
    </source>
</evidence>
<comment type="subcellular location">
    <subcellularLocation>
        <location evidence="3">Endoplasmic reticulum membrane</location>
        <topology evidence="3">Peripheral membrane protein</topology>
    </subcellularLocation>
    <subcellularLocation>
        <location evidence="2">Microsome membrane</location>
        <topology evidence="2">Peripheral membrane protein</topology>
    </subcellularLocation>
</comment>
<dbReference type="Gene3D" id="1.10.630.10">
    <property type="entry name" value="Cytochrome P450"/>
    <property type="match status" value="1"/>
</dbReference>
<evidence type="ECO:0000256" key="4">
    <source>
        <dbReference type="ARBA" id="ARBA00010617"/>
    </source>
</evidence>
<organism evidence="16">
    <name type="scientific">Anoplophora glabripennis</name>
    <name type="common">Asian longhorn beetle</name>
    <name type="synonym">Anoplophora nobilis</name>
    <dbReference type="NCBI Taxonomy" id="217634"/>
    <lineage>
        <taxon>Eukaryota</taxon>
        <taxon>Metazoa</taxon>
        <taxon>Ecdysozoa</taxon>
        <taxon>Arthropoda</taxon>
        <taxon>Hexapoda</taxon>
        <taxon>Insecta</taxon>
        <taxon>Pterygota</taxon>
        <taxon>Neoptera</taxon>
        <taxon>Endopterygota</taxon>
        <taxon>Coleoptera</taxon>
        <taxon>Polyphaga</taxon>
        <taxon>Cucujiformia</taxon>
        <taxon>Chrysomeloidea</taxon>
        <taxon>Cerambycidae</taxon>
        <taxon>Lamiinae</taxon>
        <taxon>Lamiini</taxon>
        <taxon>Anoplophora</taxon>
    </lineage>
</organism>
<dbReference type="InterPro" id="IPR017972">
    <property type="entry name" value="Cyt_P450_CS"/>
</dbReference>
<dbReference type="GO" id="GO:0005789">
    <property type="term" value="C:endoplasmic reticulum membrane"/>
    <property type="evidence" value="ECO:0007669"/>
    <property type="project" value="UniProtKB-SubCell"/>
</dbReference>
<evidence type="ECO:0000256" key="15">
    <source>
        <dbReference type="SAM" id="SignalP"/>
    </source>
</evidence>
<dbReference type="PANTHER" id="PTHR24292:SF100">
    <property type="entry name" value="CYTOCHROME P450 6A16, ISOFORM B-RELATED"/>
    <property type="match status" value="1"/>
</dbReference>
<dbReference type="PRINTS" id="PR00385">
    <property type="entry name" value="P450"/>
</dbReference>
<sequence length="209" mass="24236">MNELVAQVFLFFIAGFETSSMTTSMTLFELSNNQKLQEKLRREILEVLKKHDNKITYDAVTEMKYLGQAIDETLRIWPSVQTLTRVCTKDYIFKNSDVTVDKGTPLMISVTGLHHDPEYWPDPDRWDPDRFSEENKQNRQLLTFLPFGDGPRNCIGLRFGLLQTKVALITTLTKYRVTLSPKTITPLGRDPATFALRPKNKIYLRFEKI</sequence>
<proteinExistence type="evidence at transcript level"/>
<dbReference type="SUPFAM" id="SSF48264">
    <property type="entry name" value="Cytochrome P450"/>
    <property type="match status" value="1"/>
</dbReference>
<evidence type="ECO:0000256" key="6">
    <source>
        <dbReference type="ARBA" id="ARBA00022723"/>
    </source>
</evidence>
<evidence type="ECO:0000256" key="13">
    <source>
        <dbReference type="PIRSR" id="PIRSR602401-1"/>
    </source>
</evidence>
<evidence type="ECO:0000256" key="3">
    <source>
        <dbReference type="ARBA" id="ARBA00004406"/>
    </source>
</evidence>
<protein>
    <submittedName>
        <fullName evidence="16">Cytochrome P450</fullName>
    </submittedName>
</protein>
<keyword evidence="9 14" id="KW-0560">Oxidoreductase</keyword>
<keyword evidence="6 13" id="KW-0479">Metal-binding</keyword>
<keyword evidence="5 13" id="KW-0349">Heme</keyword>
<dbReference type="PRINTS" id="PR00463">
    <property type="entry name" value="EP450I"/>
</dbReference>
<evidence type="ECO:0000256" key="12">
    <source>
        <dbReference type="ARBA" id="ARBA00023136"/>
    </source>
</evidence>
<dbReference type="Pfam" id="PF00067">
    <property type="entry name" value="p450"/>
    <property type="match status" value="1"/>
</dbReference>
<evidence type="ECO:0000256" key="10">
    <source>
        <dbReference type="ARBA" id="ARBA00023004"/>
    </source>
</evidence>
<keyword evidence="10 13" id="KW-0408">Iron</keyword>
<evidence type="ECO:0000256" key="11">
    <source>
        <dbReference type="ARBA" id="ARBA00023033"/>
    </source>
</evidence>
<feature type="chain" id="PRO_5034345546" evidence="15">
    <location>
        <begin position="19"/>
        <end position="209"/>
    </location>
</feature>
<keyword evidence="8" id="KW-0492">Microsome</keyword>
<dbReference type="InterPro" id="IPR036396">
    <property type="entry name" value="Cyt_P450_sf"/>
</dbReference>
<keyword evidence="11 14" id="KW-0503">Monooxygenase</keyword>
<feature type="binding site" description="axial binding residue" evidence="13">
    <location>
        <position position="154"/>
    </location>
    <ligand>
        <name>heme</name>
        <dbReference type="ChEBI" id="CHEBI:30413"/>
    </ligand>
    <ligandPart>
        <name>Fe</name>
        <dbReference type="ChEBI" id="CHEBI:18248"/>
    </ligandPart>
</feature>
<dbReference type="InterPro" id="IPR001128">
    <property type="entry name" value="Cyt_P450"/>
</dbReference>
<name>A0A8F8N560_ANOGL</name>
<accession>A0A8F8N560</accession>
<comment type="similarity">
    <text evidence="4 14">Belongs to the cytochrome P450 family.</text>
</comment>
<keyword evidence="12" id="KW-0472">Membrane</keyword>
<keyword evidence="7" id="KW-0256">Endoplasmic reticulum</keyword>
<evidence type="ECO:0000256" key="5">
    <source>
        <dbReference type="ARBA" id="ARBA00022617"/>
    </source>
</evidence>
<comment type="cofactor">
    <cofactor evidence="1 13">
        <name>heme</name>
        <dbReference type="ChEBI" id="CHEBI:30413"/>
    </cofactor>
</comment>
<dbReference type="InterPro" id="IPR050476">
    <property type="entry name" value="Insect_CytP450_Detox"/>
</dbReference>
<dbReference type="GO" id="GO:0004497">
    <property type="term" value="F:monooxygenase activity"/>
    <property type="evidence" value="ECO:0007669"/>
    <property type="project" value="UniProtKB-KW"/>
</dbReference>
<dbReference type="EMBL" id="MW809329">
    <property type="protein sequence ID" value="QYA71957.1"/>
    <property type="molecule type" value="mRNA"/>
</dbReference>
<dbReference type="GO" id="GO:0016705">
    <property type="term" value="F:oxidoreductase activity, acting on paired donors, with incorporation or reduction of molecular oxygen"/>
    <property type="evidence" value="ECO:0007669"/>
    <property type="project" value="InterPro"/>
</dbReference>
<evidence type="ECO:0000256" key="8">
    <source>
        <dbReference type="ARBA" id="ARBA00022848"/>
    </source>
</evidence>
<reference evidence="16" key="1">
    <citation type="submission" date="2021-03" db="EMBL/GenBank/DDBJ databases">
        <authorList>
            <person name="Li R."/>
            <person name="Gong F."/>
            <person name="Pan H."/>
            <person name="Liang H."/>
            <person name="Miao H."/>
            <person name="Zhao Y."/>
            <person name="Duan L."/>
            <person name="Yang H."/>
            <person name="Wang L."/>
            <person name="Chen S."/>
            <person name="Zhu H."/>
        </authorList>
    </citation>
    <scope>NUCLEOTIDE SEQUENCE</scope>
    <source>
        <strain evidence="16">AglaCYP6BH-fragment1</strain>
    </source>
</reference>
<dbReference type="PANTHER" id="PTHR24292">
    <property type="entry name" value="CYTOCHROME P450"/>
    <property type="match status" value="1"/>
</dbReference>